<feature type="active site" description="Proton acceptor" evidence="3">
    <location>
        <position position="65"/>
    </location>
</feature>
<feature type="active site" description="Proton donor" evidence="3">
    <location>
        <position position="98"/>
    </location>
</feature>
<dbReference type="Proteomes" id="UP000886005">
    <property type="component" value="Unassembled WGS sequence"/>
</dbReference>
<accession>A0A7V1LLN2</accession>
<organism evidence="5">
    <name type="scientific">Caldithrix abyssi</name>
    <dbReference type="NCBI Taxonomy" id="187145"/>
    <lineage>
        <taxon>Bacteria</taxon>
        <taxon>Pseudomonadati</taxon>
        <taxon>Calditrichota</taxon>
        <taxon>Calditrichia</taxon>
        <taxon>Calditrichales</taxon>
        <taxon>Calditrichaceae</taxon>
        <taxon>Caldithrix</taxon>
    </lineage>
</organism>
<feature type="binding site" evidence="4">
    <location>
        <position position="132"/>
    </location>
    <ligand>
        <name>D-ribulose 5-phosphate</name>
        <dbReference type="ChEBI" id="CHEBI:58121"/>
    </ligand>
</feature>
<feature type="binding site" evidence="4">
    <location>
        <begin position="8"/>
        <end position="9"/>
    </location>
    <ligand>
        <name>D-ribulose 5-phosphate</name>
        <dbReference type="ChEBI" id="CHEBI:58121"/>
    </ligand>
</feature>
<reference evidence="5" key="1">
    <citation type="journal article" date="2020" name="mSystems">
        <title>Genome- and Community-Level Interaction Insights into Carbon Utilization and Element Cycling Functions of Hydrothermarchaeota in Hydrothermal Sediment.</title>
        <authorList>
            <person name="Zhou Z."/>
            <person name="Liu Y."/>
            <person name="Xu W."/>
            <person name="Pan J."/>
            <person name="Luo Z.H."/>
            <person name="Li M."/>
        </authorList>
    </citation>
    <scope>NUCLEOTIDE SEQUENCE [LARGE SCALE GENOMIC DNA]</scope>
    <source>
        <strain evidence="5">HyVt-456</strain>
    </source>
</reference>
<dbReference type="InterPro" id="IPR004785">
    <property type="entry name" value="RpiB"/>
</dbReference>
<dbReference type="PANTHER" id="PTHR43732:SF1">
    <property type="entry name" value="RIBOSE 5-PHOSPHATE ISOMERASE"/>
    <property type="match status" value="1"/>
</dbReference>
<dbReference type="NCBIfam" id="TIGR00689">
    <property type="entry name" value="rpiB_lacA_lacB"/>
    <property type="match status" value="1"/>
</dbReference>
<name>A0A7V1LLN2_CALAY</name>
<dbReference type="InterPro" id="IPR051812">
    <property type="entry name" value="SPI_LacAB/RpiB"/>
</dbReference>
<evidence type="ECO:0000256" key="3">
    <source>
        <dbReference type="PIRSR" id="PIRSR005384-1"/>
    </source>
</evidence>
<dbReference type="InterPro" id="IPR036569">
    <property type="entry name" value="RpiB_LacA_LacB_sf"/>
</dbReference>
<dbReference type="AlphaFoldDB" id="A0A7V1LLN2"/>
<dbReference type="EMBL" id="DRLD01000176">
    <property type="protein sequence ID" value="HED10296.1"/>
    <property type="molecule type" value="Genomic_DNA"/>
</dbReference>
<evidence type="ECO:0000256" key="1">
    <source>
        <dbReference type="ARBA" id="ARBA00008754"/>
    </source>
</evidence>
<proteinExistence type="inferred from homology"/>
<feature type="binding site" evidence="4">
    <location>
        <position position="99"/>
    </location>
    <ligand>
        <name>D-ribulose 5-phosphate</name>
        <dbReference type="ChEBI" id="CHEBI:58121"/>
    </ligand>
</feature>
<comment type="caution">
    <text evidence="5">The sequence shown here is derived from an EMBL/GenBank/DDBJ whole genome shotgun (WGS) entry which is preliminary data.</text>
</comment>
<dbReference type="SUPFAM" id="SSF89623">
    <property type="entry name" value="Ribose/Galactose isomerase RpiB/AlsB"/>
    <property type="match status" value="1"/>
</dbReference>
<dbReference type="PIRSF" id="PIRSF005384">
    <property type="entry name" value="RpiB_LacA_B"/>
    <property type="match status" value="1"/>
</dbReference>
<feature type="binding site" evidence="4">
    <location>
        <begin position="66"/>
        <end position="70"/>
    </location>
    <ligand>
        <name>D-ribulose 5-phosphate</name>
        <dbReference type="ChEBI" id="CHEBI:58121"/>
    </ligand>
</feature>
<evidence type="ECO:0000256" key="4">
    <source>
        <dbReference type="PIRSR" id="PIRSR005384-2"/>
    </source>
</evidence>
<feature type="binding site" evidence="4">
    <location>
        <position position="136"/>
    </location>
    <ligand>
        <name>D-ribulose 5-phosphate</name>
        <dbReference type="ChEBI" id="CHEBI:58121"/>
    </ligand>
</feature>
<dbReference type="Gene3D" id="3.40.1400.10">
    <property type="entry name" value="Sugar-phosphate isomerase, RpiB/LacA/LacB"/>
    <property type="match status" value="1"/>
</dbReference>
<keyword evidence="2 5" id="KW-0413">Isomerase</keyword>
<evidence type="ECO:0000313" key="5">
    <source>
        <dbReference type="EMBL" id="HED10296.1"/>
    </source>
</evidence>
<dbReference type="PANTHER" id="PTHR43732">
    <property type="entry name" value="RIBOSE 5-PHOSPHATE ISOMERASE-RELATED"/>
    <property type="match status" value="1"/>
</dbReference>
<gene>
    <name evidence="5" type="primary">rpiB</name>
    <name evidence="5" type="ORF">ENJ10_06380</name>
</gene>
<sequence length="146" mass="16072">MKIGIGSDHAGYVMKSAVIKHLEEKELEFIDYGTFKEESVNYPDYALKVSKAVADGEVDYGILICGTGIGMSITANKVKGIRAALVHDVETSRMSRLHNNANIMCLGGRILEEKLALEMVDVWLNTSFEGGRHENRLKLISTLTGL</sequence>
<dbReference type="NCBIfam" id="NF004051">
    <property type="entry name" value="PRK05571.1"/>
    <property type="match status" value="1"/>
</dbReference>
<protein>
    <submittedName>
        <fullName evidence="5">Ribose 5-phosphate isomerase B</fullName>
        <ecNumber evidence="5">5.3.1.6</ecNumber>
    </submittedName>
</protein>
<evidence type="ECO:0000256" key="2">
    <source>
        <dbReference type="ARBA" id="ARBA00023235"/>
    </source>
</evidence>
<dbReference type="NCBIfam" id="TIGR01120">
    <property type="entry name" value="rpiB"/>
    <property type="match status" value="1"/>
</dbReference>
<dbReference type="Pfam" id="PF02502">
    <property type="entry name" value="LacAB_rpiB"/>
    <property type="match status" value="1"/>
</dbReference>
<dbReference type="EC" id="5.3.1.6" evidence="5"/>
<comment type="similarity">
    <text evidence="1">Belongs to the LacAB/RpiB family.</text>
</comment>
<dbReference type="GO" id="GO:0004751">
    <property type="term" value="F:ribose-5-phosphate isomerase activity"/>
    <property type="evidence" value="ECO:0007669"/>
    <property type="project" value="UniProtKB-EC"/>
</dbReference>
<dbReference type="InterPro" id="IPR003500">
    <property type="entry name" value="RpiB_LacA_LacB"/>
</dbReference>
<dbReference type="GO" id="GO:0005975">
    <property type="term" value="P:carbohydrate metabolic process"/>
    <property type="evidence" value="ECO:0007669"/>
    <property type="project" value="InterPro"/>
</dbReference>
<feature type="binding site" evidence="4">
    <location>
        <position position="109"/>
    </location>
    <ligand>
        <name>D-ribulose 5-phosphate</name>
        <dbReference type="ChEBI" id="CHEBI:58121"/>
    </ligand>
</feature>